<dbReference type="NCBIfam" id="TIGR04108">
    <property type="entry name" value="HutX"/>
    <property type="match status" value="1"/>
</dbReference>
<dbReference type="AlphaFoldDB" id="A0A5B8XTS6"/>
<evidence type="ECO:0000313" key="2">
    <source>
        <dbReference type="Proteomes" id="UP000321595"/>
    </source>
</evidence>
<dbReference type="KEGG" id="bbae:FRD01_15010"/>
<protein>
    <submittedName>
        <fullName evidence="1">Heme utilization cystosolic carrier protein HutX</fullName>
    </submittedName>
</protein>
<dbReference type="RefSeq" id="WP_146961012.1">
    <property type="nucleotide sequence ID" value="NZ_CP042467.1"/>
</dbReference>
<dbReference type="Gene3D" id="3.40.1570.10">
    <property type="entry name" value="HemS/ChuS/ChuX like domains"/>
    <property type="match status" value="1"/>
</dbReference>
<keyword evidence="2" id="KW-1185">Reference proteome</keyword>
<dbReference type="CDD" id="cd16829">
    <property type="entry name" value="ChuX_HutX-like"/>
    <property type="match status" value="1"/>
</dbReference>
<dbReference type="InterPro" id="IPR053733">
    <property type="entry name" value="Heme_Transport_Util_sf"/>
</dbReference>
<sequence length="165" mass="18623">MTTTQTTLAQHLTSHFDTVLEVVAKEFDTTLLETLRNLPPGFATERAGEHFVDVLRSIATWGIVTTIVHTEDIIAEFVGEFPDGSMGRGFYNLKAETGLTGHLRPERCDKIVFLERPFMGLPTASVLFINREGGAMFKIFLRRNEARELAPEQLRAFRDLAERVK</sequence>
<organism evidence="1 2">
    <name type="scientific">Microvenator marinus</name>
    <dbReference type="NCBI Taxonomy" id="2600177"/>
    <lineage>
        <taxon>Bacteria</taxon>
        <taxon>Deltaproteobacteria</taxon>
        <taxon>Bradymonadales</taxon>
        <taxon>Microvenatoraceae</taxon>
        <taxon>Microvenator</taxon>
    </lineage>
</organism>
<dbReference type="SUPFAM" id="SSF144064">
    <property type="entry name" value="Heme iron utilization protein-like"/>
    <property type="match status" value="1"/>
</dbReference>
<dbReference type="EMBL" id="CP042467">
    <property type="protein sequence ID" value="QED28517.1"/>
    <property type="molecule type" value="Genomic_DNA"/>
</dbReference>
<gene>
    <name evidence="1" type="primary">hutX</name>
    <name evidence="1" type="ORF">FRD01_15010</name>
</gene>
<dbReference type="OrthoDB" id="9797247at2"/>
<dbReference type="Proteomes" id="UP000321595">
    <property type="component" value="Chromosome"/>
</dbReference>
<proteinExistence type="predicted"/>
<evidence type="ECO:0000313" key="1">
    <source>
        <dbReference type="EMBL" id="QED28517.1"/>
    </source>
</evidence>
<accession>A0A5B8XTS6</accession>
<dbReference type="PIRSF" id="PIRSF030840">
    <property type="entry name" value="DUF1008"/>
    <property type="match status" value="1"/>
</dbReference>
<reference evidence="1 2" key="1">
    <citation type="submission" date="2019-08" db="EMBL/GenBank/DDBJ databases">
        <authorList>
            <person name="Liang Q."/>
        </authorList>
    </citation>
    <scope>NUCLEOTIDE SEQUENCE [LARGE SCALE GENOMIC DNA]</scope>
    <source>
        <strain evidence="1 2">V1718</strain>
    </source>
</reference>
<name>A0A5B8XTS6_9DELT</name>
<dbReference type="Pfam" id="PF06228">
    <property type="entry name" value="ChuX_HutX"/>
    <property type="match status" value="1"/>
</dbReference>
<dbReference type="InterPro" id="IPR010413">
    <property type="entry name" value="HutX-like"/>
</dbReference>